<evidence type="ECO:0000259" key="8">
    <source>
        <dbReference type="PROSITE" id="PS51319"/>
    </source>
</evidence>
<keyword evidence="1 5" id="KW-0479">Metal-binding</keyword>
<dbReference type="GO" id="GO:0005634">
    <property type="term" value="C:nucleus"/>
    <property type="evidence" value="ECO:0007669"/>
    <property type="project" value="UniProtKB-SubCell"/>
</dbReference>
<feature type="domain" description="TFIIS N-terminal" evidence="8">
    <location>
        <begin position="26"/>
        <end position="106"/>
    </location>
</feature>
<dbReference type="Gene3D" id="1.20.930.10">
    <property type="entry name" value="Conserved domain common to transcription factors TFIIS, elongin A, CRSP70"/>
    <property type="match status" value="1"/>
</dbReference>
<name>A0A8J8NWJ2_HALGN</name>
<comment type="caution">
    <text evidence="9">The sequence shown here is derived from an EMBL/GenBank/DDBJ whole genome shotgun (WGS) entry which is preliminary data.</text>
</comment>
<evidence type="ECO:0000256" key="5">
    <source>
        <dbReference type="PROSITE-ProRule" id="PRU00723"/>
    </source>
</evidence>
<evidence type="ECO:0000313" key="10">
    <source>
        <dbReference type="Proteomes" id="UP000785679"/>
    </source>
</evidence>
<keyword evidence="4" id="KW-0539">Nucleus</keyword>
<keyword evidence="2 5" id="KW-0863">Zinc-finger</keyword>
<dbReference type="GO" id="GO:0008270">
    <property type="term" value="F:zinc ion binding"/>
    <property type="evidence" value="ECO:0007669"/>
    <property type="project" value="UniProtKB-KW"/>
</dbReference>
<dbReference type="InterPro" id="IPR035441">
    <property type="entry name" value="TFIIS/LEDGF_dom_sf"/>
</dbReference>
<gene>
    <name evidence="9" type="ORF">FGO68_gene12772</name>
</gene>
<sequence length="621" mass="73641">MHLLSNAPQIGEYLQQELFLEWGIVPILSFRVYNSNSPSSPTQSQAIESVLLICRDHLPVPSSRELKKTRVGKLVNKLAKNERESQRVRDIAGQVVEKWKKELARGKQEGEQKNHREQEWKAKEREREREREREKERERERERSRERERKERKLRVDKAREQNKVQESPKNVVNAQRSIMTKSHSVPRKKCVRFPPDDKRLFQIKYFCISDEPTAPCLSFDEVLPLPKPQMRTQTDCKHADMLNERSMHAKDKLMHQNPAPQQQPFQMPKSFYPQKPAQQQMPVPVESKVQILMPVKLYNISLGDDYQQATGTESVEQQTQKRRELSVMQKIYFKDMLIPSDPIEQMICSDGPYKQPTQLQLITCDNALRKSLDDFYFDWLADQELRAKETKTVDTLCLMLNQGIYNQKPFVVFKVLSEVKFELVPEKVKDKLAVALVQLVWAPQMQEYTFFTPPLKDKMLKMHDQLINGLFDTVAFGRLLITFYKENHKQLMVDETAKINHRQLMRDQQAQAKSFQYYRTMPCKTYHSQVGYCSKGDSCHFIHEPQYQGREIPRDEMPMIRNKNQNRLRTLVEQSYQYQQQQQYVPPYVANQQQFNQQQQFMMQYPMQQAQQQYQYYPQG</sequence>
<evidence type="ECO:0000256" key="2">
    <source>
        <dbReference type="ARBA" id="ARBA00022771"/>
    </source>
</evidence>
<protein>
    <recommendedName>
        <fullName evidence="11">C3H1-type domain-containing protein</fullName>
    </recommendedName>
</protein>
<feature type="region of interest" description="Disordered" evidence="6">
    <location>
        <begin position="103"/>
        <end position="170"/>
    </location>
</feature>
<evidence type="ECO:0000256" key="1">
    <source>
        <dbReference type="ARBA" id="ARBA00022723"/>
    </source>
</evidence>
<evidence type="ECO:0000313" key="9">
    <source>
        <dbReference type="EMBL" id="TNV82917.1"/>
    </source>
</evidence>
<comment type="subcellular location">
    <subcellularLocation>
        <location evidence="4">Nucleus</location>
    </subcellularLocation>
</comment>
<feature type="zinc finger region" description="C3H1-type" evidence="5">
    <location>
        <begin position="518"/>
        <end position="547"/>
    </location>
</feature>
<dbReference type="PROSITE" id="PS51319">
    <property type="entry name" value="TFIIS_N"/>
    <property type="match status" value="1"/>
</dbReference>
<evidence type="ECO:0000256" key="3">
    <source>
        <dbReference type="ARBA" id="ARBA00022833"/>
    </source>
</evidence>
<dbReference type="SUPFAM" id="SSF47676">
    <property type="entry name" value="Conserved domain common to transcription factors TFIIS, elongin A, CRSP70"/>
    <property type="match status" value="1"/>
</dbReference>
<dbReference type="SUPFAM" id="SSF90229">
    <property type="entry name" value="CCCH zinc finger"/>
    <property type="match status" value="1"/>
</dbReference>
<reference evidence="9" key="1">
    <citation type="submission" date="2019-06" db="EMBL/GenBank/DDBJ databases">
        <authorList>
            <person name="Zheng W."/>
        </authorList>
    </citation>
    <scope>NUCLEOTIDE SEQUENCE</scope>
    <source>
        <strain evidence="9">QDHG01</strain>
    </source>
</reference>
<dbReference type="InterPro" id="IPR036855">
    <property type="entry name" value="Znf_CCCH_sf"/>
</dbReference>
<proteinExistence type="predicted"/>
<feature type="domain" description="C3H1-type" evidence="7">
    <location>
        <begin position="518"/>
        <end position="547"/>
    </location>
</feature>
<dbReference type="Gene3D" id="4.10.1000.10">
    <property type="entry name" value="Zinc finger, CCCH-type"/>
    <property type="match status" value="1"/>
</dbReference>
<dbReference type="Pfam" id="PF08711">
    <property type="entry name" value="Med26"/>
    <property type="match status" value="1"/>
</dbReference>
<dbReference type="OrthoDB" id="44867at2759"/>
<dbReference type="InterPro" id="IPR017923">
    <property type="entry name" value="TFIIS_N"/>
</dbReference>
<evidence type="ECO:0000259" key="7">
    <source>
        <dbReference type="PROSITE" id="PS50103"/>
    </source>
</evidence>
<dbReference type="AlphaFoldDB" id="A0A8J8NWJ2"/>
<evidence type="ECO:0008006" key="11">
    <source>
        <dbReference type="Google" id="ProtNLM"/>
    </source>
</evidence>
<feature type="compositionally biased region" description="Basic and acidic residues" evidence="6">
    <location>
        <begin position="103"/>
        <end position="164"/>
    </location>
</feature>
<dbReference type="PROSITE" id="PS50103">
    <property type="entry name" value="ZF_C3H1"/>
    <property type="match status" value="1"/>
</dbReference>
<dbReference type="EMBL" id="RRYP01004366">
    <property type="protein sequence ID" value="TNV82917.1"/>
    <property type="molecule type" value="Genomic_DNA"/>
</dbReference>
<organism evidence="9 10">
    <name type="scientific">Halteria grandinella</name>
    <dbReference type="NCBI Taxonomy" id="5974"/>
    <lineage>
        <taxon>Eukaryota</taxon>
        <taxon>Sar</taxon>
        <taxon>Alveolata</taxon>
        <taxon>Ciliophora</taxon>
        <taxon>Intramacronucleata</taxon>
        <taxon>Spirotrichea</taxon>
        <taxon>Stichotrichia</taxon>
        <taxon>Sporadotrichida</taxon>
        <taxon>Halteriidae</taxon>
        <taxon>Halteria</taxon>
    </lineage>
</organism>
<dbReference type="InterPro" id="IPR000571">
    <property type="entry name" value="Znf_CCCH"/>
</dbReference>
<evidence type="ECO:0000256" key="4">
    <source>
        <dbReference type="PROSITE-ProRule" id="PRU00649"/>
    </source>
</evidence>
<accession>A0A8J8NWJ2</accession>
<keyword evidence="10" id="KW-1185">Reference proteome</keyword>
<dbReference type="SMART" id="SM00356">
    <property type="entry name" value="ZnF_C3H1"/>
    <property type="match status" value="1"/>
</dbReference>
<keyword evidence="3 5" id="KW-0862">Zinc</keyword>
<evidence type="ECO:0000256" key="6">
    <source>
        <dbReference type="SAM" id="MobiDB-lite"/>
    </source>
</evidence>
<dbReference type="Proteomes" id="UP000785679">
    <property type="component" value="Unassembled WGS sequence"/>
</dbReference>